<feature type="compositionally biased region" description="Gly residues" evidence="1">
    <location>
        <begin position="388"/>
        <end position="397"/>
    </location>
</feature>
<comment type="caution">
    <text evidence="2">The sequence shown here is derived from an EMBL/GenBank/DDBJ whole genome shotgun (WGS) entry which is preliminary data.</text>
</comment>
<evidence type="ECO:0000313" key="3">
    <source>
        <dbReference type="Proteomes" id="UP000018001"/>
    </source>
</evidence>
<dbReference type="InParanoid" id="V5G965"/>
<name>V5G965_BYSSN</name>
<feature type="compositionally biased region" description="Basic and acidic residues" evidence="1">
    <location>
        <begin position="405"/>
        <end position="416"/>
    </location>
</feature>
<dbReference type="eggNOG" id="ENOG502S0G3">
    <property type="taxonomic scope" value="Eukaryota"/>
</dbReference>
<dbReference type="Proteomes" id="UP000018001">
    <property type="component" value="Unassembled WGS sequence"/>
</dbReference>
<evidence type="ECO:0000313" key="2">
    <source>
        <dbReference type="EMBL" id="GAD98541.1"/>
    </source>
</evidence>
<sequence>MAGLIKLAVQGVAGGIGLASESTTAYKNKKKAQKEAQKDDRNDPTQAPTIDEGSEDDEEQWELDEAQDELVGGSNPQRSQGQSVDELLSEFLHRNPPESDIELSERPRIPCPVILPQRRPKDRSRGFIRAYAPVLADCGIDQTMFLDFLESFNASSQASPWLNTINLASIGTMFLPHGISVAVSVAIQVTTNLAIEMQARTRTNTFLDKVNEEFFQPRGVYCLIMTWDPESNELCESVNIDTAVRNAVDPGQGIGSKIRRKLRSSNGTTYANFEFPETAPLVYPGLDYLAMQRDGPAAEEKNRLKSGKAFVEDYLDRRAQAKFASANPENMLSQGPKPQFTSRYADPSHPASSGSLVSLLTGGYVNPPPLAERRKSRGRFRDGRDGFGVHGNLGRFGDGGRRRRLGDFRDRRDLRRFGGSGRSGRTSWGQSPEGDGEEIPQGNGFGGRGNTLSTRLGSHESGNPRSGLGRGLGGDVLYLMIVNMPSDEDMAEAQRTADQLLQDQE</sequence>
<dbReference type="InterPro" id="IPR053221">
    <property type="entry name" value="Burnettramic_acid_biosynth"/>
</dbReference>
<feature type="compositionally biased region" description="Polar residues" evidence="1">
    <location>
        <begin position="74"/>
        <end position="83"/>
    </location>
</feature>
<accession>V5G965</accession>
<proteinExistence type="predicted"/>
<dbReference type="PANTHER" id="PTHR38887:SF1">
    <property type="entry name" value="RAS MODIFICATION PROTEIN ERF4"/>
    <property type="match status" value="1"/>
</dbReference>
<evidence type="ECO:0000256" key="1">
    <source>
        <dbReference type="SAM" id="MobiDB-lite"/>
    </source>
</evidence>
<protein>
    <submittedName>
        <fullName evidence="2">Uncharacterized protein</fullName>
    </submittedName>
</protein>
<dbReference type="EMBL" id="BAUL01000250">
    <property type="protein sequence ID" value="GAD98541.1"/>
    <property type="molecule type" value="Genomic_DNA"/>
</dbReference>
<feature type="compositionally biased region" description="Basic and acidic residues" evidence="1">
    <location>
        <begin position="33"/>
        <end position="43"/>
    </location>
</feature>
<dbReference type="PANTHER" id="PTHR38887">
    <property type="entry name" value="CHROMOSOME 21, WHOLE GENOME SHOTGUN SEQUENCE"/>
    <property type="match status" value="1"/>
</dbReference>
<feature type="compositionally biased region" description="Acidic residues" evidence="1">
    <location>
        <begin position="52"/>
        <end position="68"/>
    </location>
</feature>
<feature type="compositionally biased region" description="Polar residues" evidence="1">
    <location>
        <begin position="450"/>
        <end position="464"/>
    </location>
</feature>
<gene>
    <name evidence="2" type="ORF">PVAR5_7235</name>
</gene>
<dbReference type="OrthoDB" id="3433125at2759"/>
<keyword evidence="3" id="KW-1185">Reference proteome</keyword>
<feature type="region of interest" description="Disordered" evidence="1">
    <location>
        <begin position="366"/>
        <end position="470"/>
    </location>
</feature>
<reference evidence="3" key="1">
    <citation type="journal article" date="2014" name="Genome Announc.">
        <title>Draft genome sequence of the formaldehyde-resistant fungus Byssochlamys spectabilis No. 5 (anamorph Paecilomyces variotii No. 5) (NBRC109023).</title>
        <authorList>
            <person name="Oka T."/>
            <person name="Ekino K."/>
            <person name="Fukuda K."/>
            <person name="Nomura Y."/>
        </authorList>
    </citation>
    <scope>NUCLEOTIDE SEQUENCE [LARGE SCALE GENOMIC DNA]</scope>
    <source>
        <strain evidence="3">No. 5 / NBRC 109023</strain>
    </source>
</reference>
<feature type="region of interest" description="Disordered" evidence="1">
    <location>
        <begin position="16"/>
        <end position="83"/>
    </location>
</feature>
<dbReference type="HOGENOM" id="CLU_023303_2_0_1"/>
<organism evidence="2 3">
    <name type="scientific">Byssochlamys spectabilis (strain No. 5 / NBRC 109023)</name>
    <name type="common">Paecilomyces variotii</name>
    <dbReference type="NCBI Taxonomy" id="1356009"/>
    <lineage>
        <taxon>Eukaryota</taxon>
        <taxon>Fungi</taxon>
        <taxon>Dikarya</taxon>
        <taxon>Ascomycota</taxon>
        <taxon>Pezizomycotina</taxon>
        <taxon>Eurotiomycetes</taxon>
        <taxon>Eurotiomycetidae</taxon>
        <taxon>Eurotiales</taxon>
        <taxon>Thermoascaceae</taxon>
        <taxon>Paecilomyces</taxon>
    </lineage>
</organism>
<feature type="region of interest" description="Disordered" evidence="1">
    <location>
        <begin position="328"/>
        <end position="353"/>
    </location>
</feature>
<dbReference type="AlphaFoldDB" id="V5G965"/>